<name>A0ABP9FYR6_9MICC</name>
<comment type="similarity">
    <text evidence="2 4">Belongs to the trans-sulfuration enzymes family.</text>
</comment>
<gene>
    <name evidence="6" type="ORF">GCM10025790_18330</name>
</gene>
<keyword evidence="6" id="KW-0808">Transferase</keyword>
<comment type="caution">
    <text evidence="6">The sequence shown here is derived from an EMBL/GenBank/DDBJ whole genome shotgun (WGS) entry which is preliminary data.</text>
</comment>
<dbReference type="Pfam" id="PF01053">
    <property type="entry name" value="Cys_Met_Meta_PP"/>
    <property type="match status" value="1"/>
</dbReference>
<organism evidence="6 7">
    <name type="scientific">Nesterenkonia rhizosphaerae</name>
    <dbReference type="NCBI Taxonomy" id="1348272"/>
    <lineage>
        <taxon>Bacteria</taxon>
        <taxon>Bacillati</taxon>
        <taxon>Actinomycetota</taxon>
        <taxon>Actinomycetes</taxon>
        <taxon>Micrococcales</taxon>
        <taxon>Micrococcaceae</taxon>
        <taxon>Nesterenkonia</taxon>
    </lineage>
</organism>
<dbReference type="PIRSF" id="PIRSF001434">
    <property type="entry name" value="CGS"/>
    <property type="match status" value="1"/>
</dbReference>
<dbReference type="EMBL" id="BAABLW010000007">
    <property type="protein sequence ID" value="GAA4922005.1"/>
    <property type="molecule type" value="Genomic_DNA"/>
</dbReference>
<keyword evidence="6" id="KW-0032">Aminotransferase</keyword>
<dbReference type="InterPro" id="IPR015424">
    <property type="entry name" value="PyrdxlP-dep_Trfase"/>
</dbReference>
<feature type="region of interest" description="Disordered" evidence="5">
    <location>
        <begin position="1"/>
        <end position="76"/>
    </location>
</feature>
<proteinExistence type="inferred from homology"/>
<keyword evidence="3 4" id="KW-0663">Pyridoxal phosphate</keyword>
<dbReference type="PANTHER" id="PTHR11808:SF15">
    <property type="entry name" value="CYSTATHIONINE GAMMA-LYASE"/>
    <property type="match status" value="1"/>
</dbReference>
<sequence>MQEAGLGYRDLVSTESSNISQSQGSHPQGSQHERTYVVSAGRGSHHGHAPVNQPVDFTSTYSYVPGAQPAEETPGGQHWAYAREGMPSWQPLEELLAQLEAGTRSTYQAQGFITTAEDHPVPVLPGLLFSSGMAAISAVLHLLPPGGHLILPRHSYMGFTTLAQQLADQGLLTLHPVDIADTDQVISTIQDISTLAQAQDAPVMLWVESPTNPMLEVADLPALLAAAKKRGVLTAVDNTFATPLRQRPLKYGADVVVHSVTKFISGHSDLIMGVAITGNPQLHQKLHLHRTLHGAIPGPMEVYLALRGVRTLAVRLDAAESNAAQLAHRLHELTGSSAAGERPLHLKAVNYPGLPSHPQHERAAQQLGGFGAILTIELDGDGERTPAQVADDVLAALTLWTPATSLGGVESLAERRRRHPGEPESVPDGLIRLSTGIEHIEDLFADLLNALRTAAEDQRSIG</sequence>
<evidence type="ECO:0000256" key="2">
    <source>
        <dbReference type="ARBA" id="ARBA00009077"/>
    </source>
</evidence>
<keyword evidence="7" id="KW-1185">Reference proteome</keyword>
<accession>A0ABP9FYR6</accession>
<evidence type="ECO:0000256" key="1">
    <source>
        <dbReference type="ARBA" id="ARBA00001933"/>
    </source>
</evidence>
<dbReference type="InterPro" id="IPR015422">
    <property type="entry name" value="PyrdxlP-dep_Trfase_small"/>
</dbReference>
<dbReference type="Proteomes" id="UP001500368">
    <property type="component" value="Unassembled WGS sequence"/>
</dbReference>
<dbReference type="InterPro" id="IPR015421">
    <property type="entry name" value="PyrdxlP-dep_Trfase_major"/>
</dbReference>
<dbReference type="GO" id="GO:0008483">
    <property type="term" value="F:transaminase activity"/>
    <property type="evidence" value="ECO:0007669"/>
    <property type="project" value="UniProtKB-KW"/>
</dbReference>
<evidence type="ECO:0000313" key="7">
    <source>
        <dbReference type="Proteomes" id="UP001500368"/>
    </source>
</evidence>
<dbReference type="InterPro" id="IPR000277">
    <property type="entry name" value="Cys/Met-Metab_PyrdxlP-dep_enz"/>
</dbReference>
<evidence type="ECO:0000256" key="3">
    <source>
        <dbReference type="ARBA" id="ARBA00022898"/>
    </source>
</evidence>
<dbReference type="Gene3D" id="3.40.640.10">
    <property type="entry name" value="Type I PLP-dependent aspartate aminotransferase-like (Major domain)"/>
    <property type="match status" value="1"/>
</dbReference>
<dbReference type="SUPFAM" id="SSF53383">
    <property type="entry name" value="PLP-dependent transferases"/>
    <property type="match status" value="1"/>
</dbReference>
<evidence type="ECO:0000256" key="4">
    <source>
        <dbReference type="RuleBase" id="RU362118"/>
    </source>
</evidence>
<comment type="cofactor">
    <cofactor evidence="1 4">
        <name>pyridoxal 5'-phosphate</name>
        <dbReference type="ChEBI" id="CHEBI:597326"/>
    </cofactor>
</comment>
<protein>
    <submittedName>
        <fullName evidence="6">Aminotransferase class I/II-fold pyridoxal phosphate-dependent enzyme</fullName>
    </submittedName>
</protein>
<reference evidence="7" key="1">
    <citation type="journal article" date="2019" name="Int. J. Syst. Evol. Microbiol.">
        <title>The Global Catalogue of Microorganisms (GCM) 10K type strain sequencing project: providing services to taxonomists for standard genome sequencing and annotation.</title>
        <authorList>
            <consortium name="The Broad Institute Genomics Platform"/>
            <consortium name="The Broad Institute Genome Sequencing Center for Infectious Disease"/>
            <person name="Wu L."/>
            <person name="Ma J."/>
        </authorList>
    </citation>
    <scope>NUCLEOTIDE SEQUENCE [LARGE SCALE GENOMIC DNA]</scope>
    <source>
        <strain evidence="7">JCM 19129</strain>
    </source>
</reference>
<evidence type="ECO:0000256" key="5">
    <source>
        <dbReference type="SAM" id="MobiDB-lite"/>
    </source>
</evidence>
<dbReference type="Gene3D" id="3.90.1150.10">
    <property type="entry name" value="Aspartate Aminotransferase, domain 1"/>
    <property type="match status" value="1"/>
</dbReference>
<feature type="compositionally biased region" description="Low complexity" evidence="5">
    <location>
        <begin position="20"/>
        <end position="30"/>
    </location>
</feature>
<dbReference type="PANTHER" id="PTHR11808">
    <property type="entry name" value="TRANS-SULFURATION ENZYME FAMILY MEMBER"/>
    <property type="match status" value="1"/>
</dbReference>
<evidence type="ECO:0000313" key="6">
    <source>
        <dbReference type="EMBL" id="GAA4922005.1"/>
    </source>
</evidence>